<accession>A0A176YDM2</accession>
<proteinExistence type="predicted"/>
<name>A0A176YDM2_9BRAD</name>
<evidence type="ECO:0000313" key="3">
    <source>
        <dbReference type="Proteomes" id="UP000076959"/>
    </source>
</evidence>
<evidence type="ECO:0000256" key="1">
    <source>
        <dbReference type="SAM" id="MobiDB-lite"/>
    </source>
</evidence>
<gene>
    <name evidence="2" type="ORF">AYJ54_24265</name>
</gene>
<feature type="region of interest" description="Disordered" evidence="1">
    <location>
        <begin position="60"/>
        <end position="84"/>
    </location>
</feature>
<keyword evidence="3" id="KW-1185">Reference proteome</keyword>
<comment type="caution">
    <text evidence="2">The sequence shown here is derived from an EMBL/GenBank/DDBJ whole genome shotgun (WGS) entry which is preliminary data.</text>
</comment>
<dbReference type="AlphaFoldDB" id="A0A176YDM2"/>
<organism evidence="2 3">
    <name type="scientific">Bradyrhizobium centrolobii</name>
    <dbReference type="NCBI Taxonomy" id="1505087"/>
    <lineage>
        <taxon>Bacteria</taxon>
        <taxon>Pseudomonadati</taxon>
        <taxon>Pseudomonadota</taxon>
        <taxon>Alphaproteobacteria</taxon>
        <taxon>Hyphomicrobiales</taxon>
        <taxon>Nitrobacteraceae</taxon>
        <taxon>Bradyrhizobium</taxon>
    </lineage>
</organism>
<dbReference type="EMBL" id="LUUB01000086">
    <property type="protein sequence ID" value="OAF04306.1"/>
    <property type="molecule type" value="Genomic_DNA"/>
</dbReference>
<sequence length="127" mass="14014">MRVIDRGGFGGSLTGVGWSFLSVSESSIGARRSTRIIKHAPKVGPPEPACNGEFAQRAKDQRIPGLQKRKPERGPLPMETAHRVHCGDDVSVQVRPVGRMSLCEDAQRQHHVLDTMRPDQMLDHLNA</sequence>
<evidence type="ECO:0000313" key="2">
    <source>
        <dbReference type="EMBL" id="OAF04306.1"/>
    </source>
</evidence>
<protein>
    <submittedName>
        <fullName evidence="2">Uncharacterized protein</fullName>
    </submittedName>
</protein>
<dbReference type="Proteomes" id="UP000076959">
    <property type="component" value="Unassembled WGS sequence"/>
</dbReference>
<reference evidence="2 3" key="1">
    <citation type="submission" date="2016-03" db="EMBL/GenBank/DDBJ databases">
        <title>Draft Genome Sequence of the Strain BR 10245 (Bradyrhizobium sp.) isolated from nodules of Centrolobium paraense.</title>
        <authorList>
            <person name="Simoes-Araujo J.L.Sr."/>
            <person name="Barauna A.C."/>
            <person name="Silva K."/>
            <person name="Zilli J.E."/>
        </authorList>
    </citation>
    <scope>NUCLEOTIDE SEQUENCE [LARGE SCALE GENOMIC DNA]</scope>
    <source>
        <strain evidence="2 3">BR 10245</strain>
    </source>
</reference>